<keyword evidence="10" id="KW-1185">Reference proteome</keyword>
<gene>
    <name evidence="11" type="primary">LOC110985636</name>
</gene>
<dbReference type="OrthoDB" id="5969463at2759"/>
<dbReference type="RefSeq" id="XP_022102486.1">
    <property type="nucleotide sequence ID" value="XM_022246794.1"/>
</dbReference>
<feature type="domain" description="G-protein coupled receptors family 1 profile" evidence="9">
    <location>
        <begin position="45"/>
        <end position="364"/>
    </location>
</feature>
<dbReference type="GO" id="GO:0032870">
    <property type="term" value="P:cellular response to hormone stimulus"/>
    <property type="evidence" value="ECO:0007669"/>
    <property type="project" value="TreeGrafter"/>
</dbReference>
<feature type="transmembrane region" description="Helical" evidence="8">
    <location>
        <begin position="311"/>
        <end position="333"/>
    </location>
</feature>
<evidence type="ECO:0000256" key="6">
    <source>
        <dbReference type="ARBA" id="ARBA00023170"/>
    </source>
</evidence>
<evidence type="ECO:0000313" key="10">
    <source>
        <dbReference type="Proteomes" id="UP000694845"/>
    </source>
</evidence>
<feature type="region of interest" description="Disordered" evidence="7">
    <location>
        <begin position="1"/>
        <end position="23"/>
    </location>
</feature>
<dbReference type="KEGG" id="aplc:110985636"/>
<feature type="transmembrane region" description="Helical" evidence="8">
    <location>
        <begin position="144"/>
        <end position="165"/>
    </location>
</feature>
<dbReference type="Proteomes" id="UP000694845">
    <property type="component" value="Unplaced"/>
</dbReference>
<dbReference type="PRINTS" id="PR00237">
    <property type="entry name" value="GPCRRHODOPSN"/>
</dbReference>
<protein>
    <submittedName>
        <fullName evidence="11">Gastrin/cholecystokinin type B receptor-like</fullName>
    </submittedName>
</protein>
<reference evidence="11" key="1">
    <citation type="submission" date="2025-08" db="UniProtKB">
        <authorList>
            <consortium name="RefSeq"/>
        </authorList>
    </citation>
    <scope>IDENTIFICATION</scope>
</reference>
<dbReference type="CDD" id="cd00637">
    <property type="entry name" value="7tm_classA_rhodopsin-like"/>
    <property type="match status" value="1"/>
</dbReference>
<evidence type="ECO:0000256" key="1">
    <source>
        <dbReference type="ARBA" id="ARBA00004651"/>
    </source>
</evidence>
<evidence type="ECO:0000256" key="8">
    <source>
        <dbReference type="SAM" id="Phobius"/>
    </source>
</evidence>
<dbReference type="PROSITE" id="PS50262">
    <property type="entry name" value="G_PROTEIN_RECEP_F1_2"/>
    <property type="match status" value="1"/>
</dbReference>
<dbReference type="Pfam" id="PF00001">
    <property type="entry name" value="7tm_1"/>
    <property type="match status" value="1"/>
</dbReference>
<feature type="transmembrane region" description="Helical" evidence="8">
    <location>
        <begin position="171"/>
        <end position="197"/>
    </location>
</feature>
<evidence type="ECO:0000256" key="2">
    <source>
        <dbReference type="ARBA" id="ARBA00022475"/>
    </source>
</evidence>
<dbReference type="AlphaFoldDB" id="A0A8B7ZGW7"/>
<dbReference type="GO" id="GO:0004930">
    <property type="term" value="F:G protein-coupled receptor activity"/>
    <property type="evidence" value="ECO:0007669"/>
    <property type="project" value="InterPro"/>
</dbReference>
<dbReference type="GO" id="GO:0042277">
    <property type="term" value="F:peptide binding"/>
    <property type="evidence" value="ECO:0007669"/>
    <property type="project" value="TreeGrafter"/>
</dbReference>
<dbReference type="PANTHER" id="PTHR24241:SF180">
    <property type="entry name" value="G-PROTEIN COUPLED RECEPTORS FAMILY 1 PROFILE DOMAIN-CONTAINING PROTEIN"/>
    <property type="match status" value="1"/>
</dbReference>
<comment type="subcellular location">
    <subcellularLocation>
        <location evidence="1">Cell membrane</location>
        <topology evidence="1">Multi-pass membrane protein</topology>
    </subcellularLocation>
</comment>
<keyword evidence="6" id="KW-0675">Receptor</keyword>
<dbReference type="GeneID" id="110985636"/>
<keyword evidence="2" id="KW-1003">Cell membrane</keyword>
<name>A0A8B7ZGW7_ACAPL</name>
<dbReference type="Gene3D" id="1.20.1070.10">
    <property type="entry name" value="Rhodopsin 7-helix transmembrane proteins"/>
    <property type="match status" value="1"/>
</dbReference>
<keyword evidence="4 8" id="KW-1133">Transmembrane helix</keyword>
<sequence>MGDLSVANSTVPHQDPPLTEEPVGSSGDVFRLTANLIVFLLGVPGNCLILRVYWVKTVKTSTHVLIMALAWADLAVCSMRWTEISMEALLIARDQIPDVLNIINEFSTINVATSVLITSLIAVDRYDCVCRPHSRVFTKKRAKLAVIFAFFLSFIITVPSCIAMFTDLSNAVVELIVLAFRVVIFATALAMIAVCYVKVYLAIRKQGKVGVLSTGGPGDGDRPERGRRLCGGESAVDRSVTVFSVTANLSDAAQKRGSKEEAMGVWSSHREIHCPSLDGEKRNHSRQQPQRGEHPRKVKAASLQRKTTKMLLITSVVFLLTWLPFWTFMALLYEGMPISSTFMSLLYKSTITLYINNAVNPLIYGLANRRFRKDCREVLQKIRLL</sequence>
<feature type="compositionally biased region" description="Polar residues" evidence="7">
    <location>
        <begin position="1"/>
        <end position="12"/>
    </location>
</feature>
<organism evidence="10 11">
    <name type="scientific">Acanthaster planci</name>
    <name type="common">Crown-of-thorns starfish</name>
    <dbReference type="NCBI Taxonomy" id="133434"/>
    <lineage>
        <taxon>Eukaryota</taxon>
        <taxon>Metazoa</taxon>
        <taxon>Echinodermata</taxon>
        <taxon>Eleutherozoa</taxon>
        <taxon>Asterozoa</taxon>
        <taxon>Asteroidea</taxon>
        <taxon>Valvatacea</taxon>
        <taxon>Valvatida</taxon>
        <taxon>Acanthasteridae</taxon>
        <taxon>Acanthaster</taxon>
    </lineage>
</organism>
<feature type="transmembrane region" description="Helical" evidence="8">
    <location>
        <begin position="32"/>
        <end position="52"/>
    </location>
</feature>
<keyword evidence="3 8" id="KW-0812">Transmembrane</keyword>
<evidence type="ECO:0000256" key="4">
    <source>
        <dbReference type="ARBA" id="ARBA00022989"/>
    </source>
</evidence>
<evidence type="ECO:0000256" key="3">
    <source>
        <dbReference type="ARBA" id="ARBA00022692"/>
    </source>
</evidence>
<dbReference type="GO" id="GO:0005886">
    <property type="term" value="C:plasma membrane"/>
    <property type="evidence" value="ECO:0007669"/>
    <property type="project" value="UniProtKB-SubCell"/>
</dbReference>
<proteinExistence type="predicted"/>
<accession>A0A8B7ZGW7</accession>
<evidence type="ECO:0000256" key="7">
    <source>
        <dbReference type="SAM" id="MobiDB-lite"/>
    </source>
</evidence>
<evidence type="ECO:0000259" key="9">
    <source>
        <dbReference type="PROSITE" id="PS50262"/>
    </source>
</evidence>
<evidence type="ECO:0000313" key="11">
    <source>
        <dbReference type="RefSeq" id="XP_022102486.1"/>
    </source>
</evidence>
<dbReference type="InterPro" id="IPR017452">
    <property type="entry name" value="GPCR_Rhodpsn_7TM"/>
</dbReference>
<dbReference type="PANTHER" id="PTHR24241">
    <property type="entry name" value="NEUROPEPTIDE RECEPTOR-RELATED G-PROTEIN COUPLED RECEPTOR"/>
    <property type="match status" value="1"/>
</dbReference>
<dbReference type="SMART" id="SM01381">
    <property type="entry name" value="7TM_GPCR_Srsx"/>
    <property type="match status" value="1"/>
</dbReference>
<dbReference type="OMA" id="TIILACH"/>
<keyword evidence="5 8" id="KW-0472">Membrane</keyword>
<dbReference type="InterPro" id="IPR000276">
    <property type="entry name" value="GPCR_Rhodpsn"/>
</dbReference>
<feature type="region of interest" description="Disordered" evidence="7">
    <location>
        <begin position="275"/>
        <end position="300"/>
    </location>
</feature>
<dbReference type="SUPFAM" id="SSF81321">
    <property type="entry name" value="Family A G protein-coupled receptor-like"/>
    <property type="match status" value="1"/>
</dbReference>
<feature type="transmembrane region" description="Helical" evidence="8">
    <location>
        <begin position="345"/>
        <end position="367"/>
    </location>
</feature>
<evidence type="ECO:0000256" key="5">
    <source>
        <dbReference type="ARBA" id="ARBA00023136"/>
    </source>
</evidence>